<dbReference type="InterPro" id="IPR001503">
    <property type="entry name" value="Glyco_trans_10"/>
</dbReference>
<comment type="similarity">
    <text evidence="2 5">Belongs to the glycosyltransferase 10 family.</text>
</comment>
<evidence type="ECO:0000256" key="3">
    <source>
        <dbReference type="ARBA" id="ARBA00022676"/>
    </source>
</evidence>
<keyword evidence="5" id="KW-0333">Golgi apparatus</keyword>
<keyword evidence="5" id="KW-0472">Membrane</keyword>
<evidence type="ECO:0000313" key="8">
    <source>
        <dbReference type="Proteomes" id="UP001470230"/>
    </source>
</evidence>
<name>A0ABR2GNK7_9EUKA</name>
<comment type="pathway">
    <text evidence="1">Protein modification; protein glycosylation.</text>
</comment>
<accession>A0ABR2GNK7</accession>
<dbReference type="EC" id="2.4.1.-" evidence="5"/>
<proteinExistence type="inferred from homology"/>
<dbReference type="PANTHER" id="PTHR11929:SF194">
    <property type="entry name" value="ALPHA-(1,3)-FUCOSYLTRANSFERASE 10"/>
    <property type="match status" value="1"/>
</dbReference>
<protein>
    <recommendedName>
        <fullName evidence="5">Fucosyltransferase</fullName>
        <ecNumber evidence="5">2.4.1.-</ecNumber>
    </recommendedName>
</protein>
<keyword evidence="4 5" id="KW-0808">Transferase</keyword>
<dbReference type="SUPFAM" id="SSF53756">
    <property type="entry name" value="UDP-Glycosyltransferase/glycogen phosphorylase"/>
    <property type="match status" value="1"/>
</dbReference>
<evidence type="ECO:0000313" key="7">
    <source>
        <dbReference type="EMBL" id="KAK8835523.1"/>
    </source>
</evidence>
<comment type="caution">
    <text evidence="7">The sequence shown here is derived from an EMBL/GenBank/DDBJ whole genome shotgun (WGS) entry which is preliminary data.</text>
</comment>
<keyword evidence="5" id="KW-0812">Transmembrane</keyword>
<feature type="domain" description="Fucosyltransferase C-terminal" evidence="6">
    <location>
        <begin position="130"/>
        <end position="260"/>
    </location>
</feature>
<dbReference type="GO" id="GO:0016757">
    <property type="term" value="F:glycosyltransferase activity"/>
    <property type="evidence" value="ECO:0007669"/>
    <property type="project" value="UniProtKB-KW"/>
</dbReference>
<evidence type="ECO:0000256" key="5">
    <source>
        <dbReference type="RuleBase" id="RU003832"/>
    </source>
</evidence>
<sequence length="298" mass="35634">MYLPYFDPLLGYQRSLLQNCDRINESKYLIMGINSYFRDNGYLSLKWDITYRDLIFSKKIIMMSEEDIKINFKSFNFAFSNHIQTVIGPNSKKDLEVFFNTPYVFTHLIFFQYIENHKTSYSEFIKRKFYIQTAISNINYCVNSNRVEYLKACMKFFGKKKIANFGSLFKNQFIKKDKLIDPLPPKAYFGFAMENSINDYWITEKLFLTYKNDVIPIYRGSVKNREILKSYGVNLNAFVDASNMSVPELVKYLNKLIKERGKKKLYEIYSQPLIPDKRFFDQQIRKNMQNILDYLDRF</sequence>
<keyword evidence="3 5" id="KW-0328">Glycosyltransferase</keyword>
<evidence type="ECO:0000256" key="1">
    <source>
        <dbReference type="ARBA" id="ARBA00004922"/>
    </source>
</evidence>
<evidence type="ECO:0000256" key="4">
    <source>
        <dbReference type="ARBA" id="ARBA00022679"/>
    </source>
</evidence>
<keyword evidence="8" id="KW-1185">Reference proteome</keyword>
<comment type="subcellular location">
    <subcellularLocation>
        <location evidence="5">Golgi apparatus</location>
        <location evidence="5">Golgi stack membrane</location>
        <topology evidence="5">Single-pass type II membrane protein</topology>
    </subcellularLocation>
</comment>
<dbReference type="InterPro" id="IPR055270">
    <property type="entry name" value="Glyco_tran_10_C"/>
</dbReference>
<reference evidence="7 8" key="1">
    <citation type="submission" date="2024-04" db="EMBL/GenBank/DDBJ databases">
        <title>Tritrichomonas musculus Genome.</title>
        <authorList>
            <person name="Alves-Ferreira E."/>
            <person name="Grigg M."/>
            <person name="Lorenzi H."/>
            <person name="Galac M."/>
        </authorList>
    </citation>
    <scope>NUCLEOTIDE SEQUENCE [LARGE SCALE GENOMIC DNA]</scope>
    <source>
        <strain evidence="7 8">EAF2021</strain>
    </source>
</reference>
<dbReference type="EMBL" id="JAPFFF010000085">
    <property type="protein sequence ID" value="KAK8835523.1"/>
    <property type="molecule type" value="Genomic_DNA"/>
</dbReference>
<evidence type="ECO:0000259" key="6">
    <source>
        <dbReference type="Pfam" id="PF00852"/>
    </source>
</evidence>
<gene>
    <name evidence="7" type="ORF">M9Y10_044365</name>
</gene>
<evidence type="ECO:0000256" key="2">
    <source>
        <dbReference type="ARBA" id="ARBA00008919"/>
    </source>
</evidence>
<dbReference type="PANTHER" id="PTHR11929">
    <property type="entry name" value="ALPHA- 1,3 -FUCOSYLTRANSFERASE"/>
    <property type="match status" value="1"/>
</dbReference>
<dbReference type="InterPro" id="IPR038577">
    <property type="entry name" value="GT10-like_C_sf"/>
</dbReference>
<dbReference type="Gene3D" id="3.40.50.11660">
    <property type="entry name" value="Glycosyl transferase family 10, C-terminal domain"/>
    <property type="match status" value="1"/>
</dbReference>
<dbReference type="Pfam" id="PF00852">
    <property type="entry name" value="Glyco_transf_10"/>
    <property type="match status" value="1"/>
</dbReference>
<dbReference type="Proteomes" id="UP001470230">
    <property type="component" value="Unassembled WGS sequence"/>
</dbReference>
<organism evidence="7 8">
    <name type="scientific">Tritrichomonas musculus</name>
    <dbReference type="NCBI Taxonomy" id="1915356"/>
    <lineage>
        <taxon>Eukaryota</taxon>
        <taxon>Metamonada</taxon>
        <taxon>Parabasalia</taxon>
        <taxon>Tritrichomonadida</taxon>
        <taxon>Tritrichomonadidae</taxon>
        <taxon>Tritrichomonas</taxon>
    </lineage>
</organism>